<dbReference type="SUPFAM" id="SSF55961">
    <property type="entry name" value="Bet v1-like"/>
    <property type="match status" value="1"/>
</dbReference>
<accession>A0A9X4BJR6</accession>
<sequence length="175" mass="19448">MIKTVIIVLVVVIAAILIYAATKPDAFVIQRSLGIKAPPERIFALINDFKAWPQWSPYEKRDPAMQRTLGGSERGKGATYAWEGNKDVGQGRMEITESTEPSRIAIKLDFIKPFEAHNTAEFTLVPSGDTTIVTWAMRGEWPYISKVMGVFVNMDRLIGTDFEAGLASLKTLAEK</sequence>
<keyword evidence="2" id="KW-1185">Reference proteome</keyword>
<proteinExistence type="predicted"/>
<comment type="caution">
    <text evidence="1">The sequence shown here is derived from an EMBL/GenBank/DDBJ whole genome shotgun (WGS) entry which is preliminary data.</text>
</comment>
<organism evidence="1 2">
    <name type="scientific">Tahibacter soli</name>
    <dbReference type="NCBI Taxonomy" id="2983605"/>
    <lineage>
        <taxon>Bacteria</taxon>
        <taxon>Pseudomonadati</taxon>
        <taxon>Pseudomonadota</taxon>
        <taxon>Gammaproteobacteria</taxon>
        <taxon>Lysobacterales</taxon>
        <taxon>Rhodanobacteraceae</taxon>
        <taxon>Tahibacter</taxon>
    </lineage>
</organism>
<dbReference type="InterPro" id="IPR019587">
    <property type="entry name" value="Polyketide_cyclase/dehydratase"/>
</dbReference>
<reference evidence="1" key="1">
    <citation type="submission" date="2023-02" db="EMBL/GenBank/DDBJ databases">
        <title>Tahibacter soli sp. nov. isolated from soil.</title>
        <authorList>
            <person name="Baek J.H."/>
            <person name="Lee J.K."/>
            <person name="Choi D.G."/>
            <person name="Jeon C.O."/>
        </authorList>
    </citation>
    <scope>NUCLEOTIDE SEQUENCE</scope>
    <source>
        <strain evidence="1">BL</strain>
    </source>
</reference>
<name>A0A9X4BJR6_9GAMM</name>
<dbReference type="AlphaFoldDB" id="A0A9X4BJR6"/>
<dbReference type="CDD" id="cd07818">
    <property type="entry name" value="SRPBCC_1"/>
    <property type="match status" value="1"/>
</dbReference>
<dbReference type="Pfam" id="PF10604">
    <property type="entry name" value="Polyketide_cyc2"/>
    <property type="match status" value="1"/>
</dbReference>
<evidence type="ECO:0000313" key="1">
    <source>
        <dbReference type="EMBL" id="MDC8012434.1"/>
    </source>
</evidence>
<dbReference type="InterPro" id="IPR023393">
    <property type="entry name" value="START-like_dom_sf"/>
</dbReference>
<dbReference type="Gene3D" id="3.30.530.20">
    <property type="match status" value="1"/>
</dbReference>
<dbReference type="RefSeq" id="WP_263542084.1">
    <property type="nucleotide sequence ID" value="NZ_JAOVZO020000009.1"/>
</dbReference>
<dbReference type="EMBL" id="JAOVZO020000009">
    <property type="protein sequence ID" value="MDC8012434.1"/>
    <property type="molecule type" value="Genomic_DNA"/>
</dbReference>
<dbReference type="Proteomes" id="UP001139971">
    <property type="component" value="Unassembled WGS sequence"/>
</dbReference>
<protein>
    <submittedName>
        <fullName evidence="1">SRPBCC family protein</fullName>
    </submittedName>
</protein>
<evidence type="ECO:0000313" key="2">
    <source>
        <dbReference type="Proteomes" id="UP001139971"/>
    </source>
</evidence>
<gene>
    <name evidence="1" type="ORF">OD750_007730</name>
</gene>